<dbReference type="PANTHER" id="PTHR22891">
    <property type="entry name" value="EUKARYOTIC TRANSLATION INITIATION FACTOR 2C"/>
    <property type="match status" value="1"/>
</dbReference>
<evidence type="ECO:0000313" key="2">
    <source>
        <dbReference type="EMBL" id="PIO75029.1"/>
    </source>
</evidence>
<feature type="domain" description="Piwi" evidence="1">
    <location>
        <begin position="20"/>
        <end position="90"/>
    </location>
</feature>
<dbReference type="GO" id="GO:0003676">
    <property type="term" value="F:nucleic acid binding"/>
    <property type="evidence" value="ECO:0007669"/>
    <property type="project" value="InterPro"/>
</dbReference>
<name>A0A2G9UXN8_TELCI</name>
<keyword evidence="3" id="KW-1185">Reference proteome</keyword>
<dbReference type="AlphaFoldDB" id="A0A2G9UXN8"/>
<dbReference type="PROSITE" id="PS50822">
    <property type="entry name" value="PIWI"/>
    <property type="match status" value="1"/>
</dbReference>
<dbReference type="Proteomes" id="UP000230423">
    <property type="component" value="Unassembled WGS sequence"/>
</dbReference>
<dbReference type="InterPro" id="IPR003165">
    <property type="entry name" value="Piwi"/>
</dbReference>
<feature type="non-terminal residue" evidence="2">
    <location>
        <position position="1"/>
    </location>
</feature>
<gene>
    <name evidence="2" type="ORF">TELCIR_02942</name>
</gene>
<proteinExistence type="predicted"/>
<dbReference type="InterPro" id="IPR036397">
    <property type="entry name" value="RNaseH_sf"/>
</dbReference>
<dbReference type="EMBL" id="KZ345188">
    <property type="protein sequence ID" value="PIO75029.1"/>
    <property type="molecule type" value="Genomic_DNA"/>
</dbReference>
<dbReference type="Pfam" id="PF02171">
    <property type="entry name" value="Piwi"/>
    <property type="match status" value="1"/>
</dbReference>
<sequence>LHRAKFQVDTGIVSPEGFDFYLCSHYGVQGTSRPARYHVLWDDNDFSADEMQAITYGMCHTYGRCARSVSIPAPVYYADLVATRARCHIKRKLGVHESDGLSETGSVISSLSSLMSVGRPRRRREFEAGDINANQSNSDAALQECVSVTDKFKSRMYFI</sequence>
<dbReference type="OrthoDB" id="5971213at2759"/>
<protein>
    <recommendedName>
        <fullName evidence="1">Piwi domain-containing protein</fullName>
    </recommendedName>
</protein>
<dbReference type="Gene3D" id="3.30.420.10">
    <property type="entry name" value="Ribonuclease H-like superfamily/Ribonuclease H"/>
    <property type="match status" value="1"/>
</dbReference>
<accession>A0A2G9UXN8</accession>
<dbReference type="SUPFAM" id="SSF53098">
    <property type="entry name" value="Ribonuclease H-like"/>
    <property type="match status" value="1"/>
</dbReference>
<dbReference type="InterPro" id="IPR012337">
    <property type="entry name" value="RNaseH-like_sf"/>
</dbReference>
<organism evidence="2 3">
    <name type="scientific">Teladorsagia circumcincta</name>
    <name type="common">Brown stomach worm</name>
    <name type="synonym">Ostertagia circumcincta</name>
    <dbReference type="NCBI Taxonomy" id="45464"/>
    <lineage>
        <taxon>Eukaryota</taxon>
        <taxon>Metazoa</taxon>
        <taxon>Ecdysozoa</taxon>
        <taxon>Nematoda</taxon>
        <taxon>Chromadorea</taxon>
        <taxon>Rhabditida</taxon>
        <taxon>Rhabditina</taxon>
        <taxon>Rhabditomorpha</taxon>
        <taxon>Strongyloidea</taxon>
        <taxon>Trichostrongylidae</taxon>
        <taxon>Teladorsagia</taxon>
    </lineage>
</organism>
<evidence type="ECO:0000259" key="1">
    <source>
        <dbReference type="PROSITE" id="PS50822"/>
    </source>
</evidence>
<reference evidence="2 3" key="1">
    <citation type="submission" date="2015-09" db="EMBL/GenBank/DDBJ databases">
        <title>Draft genome of the parasitic nematode Teladorsagia circumcincta isolate WARC Sus (inbred).</title>
        <authorList>
            <person name="Mitreva M."/>
        </authorList>
    </citation>
    <scope>NUCLEOTIDE SEQUENCE [LARGE SCALE GENOMIC DNA]</scope>
    <source>
        <strain evidence="2 3">S</strain>
    </source>
</reference>
<evidence type="ECO:0000313" key="3">
    <source>
        <dbReference type="Proteomes" id="UP000230423"/>
    </source>
</evidence>